<dbReference type="InterPro" id="IPR050763">
    <property type="entry name" value="ABC_transporter_ATP-binding"/>
</dbReference>
<evidence type="ECO:0000256" key="4">
    <source>
        <dbReference type="ARBA" id="ARBA00022840"/>
    </source>
</evidence>
<dbReference type="PROSITE" id="PS00211">
    <property type="entry name" value="ABC_TRANSPORTER_1"/>
    <property type="match status" value="1"/>
</dbReference>
<organism evidence="7 8">
    <name type="scientific">Paeniglutamicibacter cryotolerans</name>
    <dbReference type="NCBI Taxonomy" id="670079"/>
    <lineage>
        <taxon>Bacteria</taxon>
        <taxon>Bacillati</taxon>
        <taxon>Actinomycetota</taxon>
        <taxon>Actinomycetes</taxon>
        <taxon>Micrococcales</taxon>
        <taxon>Micrococcaceae</taxon>
        <taxon>Paeniglutamicibacter</taxon>
    </lineage>
</organism>
<evidence type="ECO:0000259" key="6">
    <source>
        <dbReference type="PROSITE" id="PS50893"/>
    </source>
</evidence>
<comment type="subcellular location">
    <subcellularLocation>
        <location evidence="1">Cell membrane</location>
        <topology evidence="1">Peripheral membrane protein</topology>
    </subcellularLocation>
</comment>
<sequence length="317" mass="33671">MRESSDQMTGYAAPALRLSGVRKVFRTSDGPLAAVDGIDLDIGTGEIVAFLGPNGAGKTTTIDMMLGLTTPTAGTVEVFGSSAQAAVIRGDISAVLQTGGLLRDLSVRETVTAIAALHGAKDRIDEVMERTDIQSLARRRVSKCSGGEQQRLKFALALLPDPRLLILDEPTAGMDVGARHAFWDTMRQDASAGRTVVFATHYLEEAQDFAERTILIGKGRVLADGPTAQLRAMTGGRKVSADLDELPGPPDADPRLQRLRELPGVKSVSLRGTRLEVTGSDSDAIARLLLNDLGGRDLEIIAPTLESAFIELTGEGK</sequence>
<keyword evidence="8" id="KW-1185">Reference proteome</keyword>
<evidence type="ECO:0000256" key="5">
    <source>
        <dbReference type="ARBA" id="ARBA00023251"/>
    </source>
</evidence>
<dbReference type="InterPro" id="IPR027417">
    <property type="entry name" value="P-loop_NTPase"/>
</dbReference>
<evidence type="ECO:0000313" key="7">
    <source>
        <dbReference type="EMBL" id="MBB2994802.1"/>
    </source>
</evidence>
<evidence type="ECO:0000313" key="8">
    <source>
        <dbReference type="Proteomes" id="UP000523000"/>
    </source>
</evidence>
<proteinExistence type="predicted"/>
<accession>A0A839QNL0</accession>
<dbReference type="InterPro" id="IPR003593">
    <property type="entry name" value="AAA+_ATPase"/>
</dbReference>
<dbReference type="GO" id="GO:0005524">
    <property type="term" value="F:ATP binding"/>
    <property type="evidence" value="ECO:0007669"/>
    <property type="project" value="UniProtKB-KW"/>
</dbReference>
<dbReference type="GO" id="GO:0005886">
    <property type="term" value="C:plasma membrane"/>
    <property type="evidence" value="ECO:0007669"/>
    <property type="project" value="UniProtKB-SubCell"/>
</dbReference>
<name>A0A839QNL0_9MICC</name>
<comment type="caution">
    <text evidence="7">The sequence shown here is derived from an EMBL/GenBank/DDBJ whole genome shotgun (WGS) entry which is preliminary data.</text>
</comment>
<dbReference type="SUPFAM" id="SSF52540">
    <property type="entry name" value="P-loop containing nucleoside triphosphate hydrolases"/>
    <property type="match status" value="1"/>
</dbReference>
<evidence type="ECO:0000256" key="3">
    <source>
        <dbReference type="ARBA" id="ARBA00022741"/>
    </source>
</evidence>
<dbReference type="GO" id="GO:0046677">
    <property type="term" value="P:response to antibiotic"/>
    <property type="evidence" value="ECO:0007669"/>
    <property type="project" value="UniProtKB-KW"/>
</dbReference>
<keyword evidence="4 7" id="KW-0067">ATP-binding</keyword>
<dbReference type="EMBL" id="JACHVS010000001">
    <property type="protein sequence ID" value="MBB2994802.1"/>
    <property type="molecule type" value="Genomic_DNA"/>
</dbReference>
<keyword evidence="3" id="KW-0547">Nucleotide-binding</keyword>
<dbReference type="GO" id="GO:0016887">
    <property type="term" value="F:ATP hydrolysis activity"/>
    <property type="evidence" value="ECO:0007669"/>
    <property type="project" value="InterPro"/>
</dbReference>
<dbReference type="AlphaFoldDB" id="A0A839QNL0"/>
<protein>
    <submittedName>
        <fullName evidence="7">ABC-2 type transport system ATP-binding protein</fullName>
    </submittedName>
</protein>
<gene>
    <name evidence="7" type="ORF">E9229_000993</name>
</gene>
<keyword evidence="5" id="KW-0046">Antibiotic resistance</keyword>
<dbReference type="PANTHER" id="PTHR42711:SF17">
    <property type="entry name" value="ABC TRANSPORTER ATP-BINDING PROTEIN"/>
    <property type="match status" value="1"/>
</dbReference>
<dbReference type="SMART" id="SM00382">
    <property type="entry name" value="AAA"/>
    <property type="match status" value="1"/>
</dbReference>
<evidence type="ECO:0000256" key="1">
    <source>
        <dbReference type="ARBA" id="ARBA00004202"/>
    </source>
</evidence>
<dbReference type="RefSeq" id="WP_246380359.1">
    <property type="nucleotide sequence ID" value="NZ_BAABGK010000036.1"/>
</dbReference>
<evidence type="ECO:0000256" key="2">
    <source>
        <dbReference type="ARBA" id="ARBA00022448"/>
    </source>
</evidence>
<dbReference type="PROSITE" id="PS50893">
    <property type="entry name" value="ABC_TRANSPORTER_2"/>
    <property type="match status" value="1"/>
</dbReference>
<dbReference type="InterPro" id="IPR003439">
    <property type="entry name" value="ABC_transporter-like_ATP-bd"/>
</dbReference>
<dbReference type="Proteomes" id="UP000523000">
    <property type="component" value="Unassembled WGS sequence"/>
</dbReference>
<dbReference type="CDD" id="cd03230">
    <property type="entry name" value="ABC_DR_subfamily_A"/>
    <property type="match status" value="1"/>
</dbReference>
<keyword evidence="2" id="KW-0813">Transport</keyword>
<dbReference type="Pfam" id="PF00005">
    <property type="entry name" value="ABC_tran"/>
    <property type="match status" value="1"/>
</dbReference>
<feature type="domain" description="ABC transporter" evidence="6">
    <location>
        <begin position="16"/>
        <end position="243"/>
    </location>
</feature>
<dbReference type="InterPro" id="IPR017871">
    <property type="entry name" value="ABC_transporter-like_CS"/>
</dbReference>
<reference evidence="7 8" key="1">
    <citation type="submission" date="2020-08" db="EMBL/GenBank/DDBJ databases">
        <title>Sequencing the genomes of 1000 actinobacteria strains.</title>
        <authorList>
            <person name="Klenk H.-P."/>
        </authorList>
    </citation>
    <scope>NUCLEOTIDE SEQUENCE [LARGE SCALE GENOMIC DNA]</scope>
    <source>
        <strain evidence="7 8">DSM 22826</strain>
    </source>
</reference>
<dbReference type="Gene3D" id="3.40.50.300">
    <property type="entry name" value="P-loop containing nucleotide triphosphate hydrolases"/>
    <property type="match status" value="1"/>
</dbReference>
<dbReference type="PANTHER" id="PTHR42711">
    <property type="entry name" value="ABC TRANSPORTER ATP-BINDING PROTEIN"/>
    <property type="match status" value="1"/>
</dbReference>